<sequence length="525" mass="58766">MKKIYSLLLLVIMIFIVSACTDGDVEENSGGEGAGENNGGESGDDTLVIAVDSEVTQIDPHLGTDIPSANVYHNKIFETLVVQDENMEIQPGLATEWERINDNEWEFRLREDVEFHDGEPFDANAVKANIDRVLDPELASPRASLFEMIEEVEIVDDYTVRLITEYPFAPLLANLAHYSGGIISPASIQAESEGEVNLTEDPVGTGPLTFDSWDQGNEVVLSKNDNYWGEEMQVEEVIFRVVTESSSRFAMIETGQAHIAEPISFQSLDMVEDSDNMELYRSEGLGIDYIGFNVETEPFDDTRVRQALSYAIDTEAIIDGVYNGVGTEAIGPIGPANFGYHPDLEGYGHDPERAQELLNEAGYEDGFDTTFWTNDDEARVTTAEIVQDQLSEYGINVEIKQVEWGAYLEQTGEGLHDMFILGWSNMTGDGDYNQYYLFHSDARGSEGNRSFYANEEVDSLIDEARQESDEGERLEMYHQAQEIEVEEAPLVPVRHTEYVAAISPDVEGFWMHPSRVMMLNDVEIK</sequence>
<keyword evidence="2" id="KW-0813">Transport</keyword>
<dbReference type="InterPro" id="IPR039424">
    <property type="entry name" value="SBP_5"/>
</dbReference>
<accession>A0A0C2HN03</accession>
<dbReference type="CDD" id="cd08499">
    <property type="entry name" value="PBP2_Ylib_like"/>
    <property type="match status" value="1"/>
</dbReference>
<dbReference type="PANTHER" id="PTHR30290:SF9">
    <property type="entry name" value="OLIGOPEPTIDE-BINDING PROTEIN APPA"/>
    <property type="match status" value="1"/>
</dbReference>
<dbReference type="AlphaFoldDB" id="A0A0C2HN03"/>
<feature type="chain" id="PRO_5038979986" evidence="5">
    <location>
        <begin position="20"/>
        <end position="525"/>
    </location>
</feature>
<evidence type="ECO:0000256" key="2">
    <source>
        <dbReference type="ARBA" id="ARBA00022448"/>
    </source>
</evidence>
<comment type="similarity">
    <text evidence="1">Belongs to the bacterial solute-binding protein 5 family.</text>
</comment>
<keyword evidence="10" id="KW-1185">Reference proteome</keyword>
<dbReference type="RefSeq" id="WP_040105878.1">
    <property type="nucleotide sequence ID" value="NZ_JABEVU030000001.1"/>
</dbReference>
<dbReference type="GO" id="GO:0015833">
    <property type="term" value="P:peptide transport"/>
    <property type="evidence" value="ECO:0007669"/>
    <property type="project" value="TreeGrafter"/>
</dbReference>
<protein>
    <submittedName>
        <fullName evidence="7 8">ABC transporter substrate-binding protein</fullName>
    </submittedName>
</protein>
<evidence type="ECO:0000256" key="4">
    <source>
        <dbReference type="SAM" id="MobiDB-lite"/>
    </source>
</evidence>
<dbReference type="GeneID" id="77845278"/>
<evidence type="ECO:0000313" key="10">
    <source>
        <dbReference type="Proteomes" id="UP000527860"/>
    </source>
</evidence>
<evidence type="ECO:0000256" key="1">
    <source>
        <dbReference type="ARBA" id="ARBA00005695"/>
    </source>
</evidence>
<feature type="domain" description="Solute-binding protein family 5" evidence="6">
    <location>
        <begin position="88"/>
        <end position="442"/>
    </location>
</feature>
<proteinExistence type="inferred from homology"/>
<evidence type="ECO:0000259" key="6">
    <source>
        <dbReference type="Pfam" id="PF00496"/>
    </source>
</evidence>
<dbReference type="InterPro" id="IPR000914">
    <property type="entry name" value="SBP_5_dom"/>
</dbReference>
<reference evidence="8" key="2">
    <citation type="submission" date="2020-04" db="EMBL/GenBank/DDBJ databases">
        <authorList>
            <person name="Tanveer F."/>
            <person name="Xie Y."/>
            <person name="Shinwari Z.K."/>
        </authorList>
    </citation>
    <scope>NUCLEOTIDE SEQUENCE</scope>
    <source>
        <strain evidence="8">MOSEL-ME25</strain>
    </source>
</reference>
<feature type="region of interest" description="Disordered" evidence="4">
    <location>
        <begin position="26"/>
        <end position="45"/>
    </location>
</feature>
<dbReference type="Gene3D" id="3.90.76.10">
    <property type="entry name" value="Dipeptide-binding Protein, Domain 1"/>
    <property type="match status" value="1"/>
</dbReference>
<dbReference type="EMBL" id="JABEVU030000001">
    <property type="protein sequence ID" value="MDB0580523.1"/>
    <property type="molecule type" value="Genomic_DNA"/>
</dbReference>
<dbReference type="InterPro" id="IPR030678">
    <property type="entry name" value="Peptide/Ni-bd"/>
</dbReference>
<dbReference type="PROSITE" id="PS51257">
    <property type="entry name" value="PROKAR_LIPOPROTEIN"/>
    <property type="match status" value="1"/>
</dbReference>
<dbReference type="STRING" id="45670.SN16_06885"/>
<dbReference type="Proteomes" id="UP000031546">
    <property type="component" value="Unassembled WGS sequence"/>
</dbReference>
<gene>
    <name evidence="8" type="ORF">F7P68_0008250</name>
    <name evidence="7" type="ORF">SN16_06885</name>
</gene>
<dbReference type="SUPFAM" id="SSF53850">
    <property type="entry name" value="Periplasmic binding protein-like II"/>
    <property type="match status" value="1"/>
</dbReference>
<feature type="signal peptide" evidence="5">
    <location>
        <begin position="1"/>
        <end position="19"/>
    </location>
</feature>
<organism evidence="7 9">
    <name type="scientific">Salinicoccus roseus</name>
    <dbReference type="NCBI Taxonomy" id="45670"/>
    <lineage>
        <taxon>Bacteria</taxon>
        <taxon>Bacillati</taxon>
        <taxon>Bacillota</taxon>
        <taxon>Bacilli</taxon>
        <taxon>Bacillales</taxon>
        <taxon>Staphylococcaceae</taxon>
        <taxon>Salinicoccus</taxon>
    </lineage>
</organism>
<reference evidence="8" key="3">
    <citation type="submission" date="2022-12" db="EMBL/GenBank/DDBJ databases">
        <title>Genome analysis and biological profiling of marine Salinicoccus roseus MOSEL-ME25.</title>
        <authorList>
            <person name="Mirza F.T."/>
            <person name="Xie Y."/>
            <person name="Shinwari Z.K."/>
        </authorList>
    </citation>
    <scope>NUCLEOTIDE SEQUENCE</scope>
    <source>
        <strain evidence="8">MOSEL-ME25</strain>
    </source>
</reference>
<dbReference type="Pfam" id="PF00496">
    <property type="entry name" value="SBP_bac_5"/>
    <property type="match status" value="1"/>
</dbReference>
<dbReference type="PANTHER" id="PTHR30290">
    <property type="entry name" value="PERIPLASMIC BINDING COMPONENT OF ABC TRANSPORTER"/>
    <property type="match status" value="1"/>
</dbReference>
<dbReference type="PIRSF" id="PIRSF002741">
    <property type="entry name" value="MppA"/>
    <property type="match status" value="1"/>
</dbReference>
<evidence type="ECO:0000256" key="3">
    <source>
        <dbReference type="ARBA" id="ARBA00022729"/>
    </source>
</evidence>
<dbReference type="Gene3D" id="3.40.190.10">
    <property type="entry name" value="Periplasmic binding protein-like II"/>
    <property type="match status" value="1"/>
</dbReference>
<evidence type="ECO:0000313" key="9">
    <source>
        <dbReference type="Proteomes" id="UP000031546"/>
    </source>
</evidence>
<comment type="caution">
    <text evidence="7">The sequence shown here is derived from an EMBL/GenBank/DDBJ whole genome shotgun (WGS) entry which is preliminary data.</text>
</comment>
<dbReference type="Proteomes" id="UP000527860">
    <property type="component" value="Unassembled WGS sequence"/>
</dbReference>
<reference evidence="7 9" key="1">
    <citation type="submission" date="2015-01" db="EMBL/GenBank/DDBJ databases">
        <title>Genome sequences of high lactate-tolerant strain Salinicoccus roseus W12 with industrial interest.</title>
        <authorList>
            <person name="Wang H."/>
            <person name="Yu B."/>
        </authorList>
    </citation>
    <scope>NUCLEOTIDE SEQUENCE [LARGE SCALE GENOMIC DNA]</scope>
    <source>
        <strain evidence="7 9">W12</strain>
    </source>
</reference>
<evidence type="ECO:0000313" key="7">
    <source>
        <dbReference type="EMBL" id="KIH70866.1"/>
    </source>
</evidence>
<dbReference type="OrthoDB" id="9771733at2"/>
<dbReference type="Gene3D" id="3.10.105.10">
    <property type="entry name" value="Dipeptide-binding Protein, Domain 3"/>
    <property type="match status" value="1"/>
</dbReference>
<dbReference type="GO" id="GO:0042597">
    <property type="term" value="C:periplasmic space"/>
    <property type="evidence" value="ECO:0007669"/>
    <property type="project" value="UniProtKB-ARBA"/>
</dbReference>
<feature type="compositionally biased region" description="Gly residues" evidence="4">
    <location>
        <begin position="30"/>
        <end position="41"/>
    </location>
</feature>
<keyword evidence="3 5" id="KW-0732">Signal</keyword>
<dbReference type="GO" id="GO:1904680">
    <property type="term" value="F:peptide transmembrane transporter activity"/>
    <property type="evidence" value="ECO:0007669"/>
    <property type="project" value="TreeGrafter"/>
</dbReference>
<evidence type="ECO:0000313" key="8">
    <source>
        <dbReference type="EMBL" id="MDB0580523.1"/>
    </source>
</evidence>
<evidence type="ECO:0000256" key="5">
    <source>
        <dbReference type="SAM" id="SignalP"/>
    </source>
</evidence>
<dbReference type="EMBL" id="JXII01000005">
    <property type="protein sequence ID" value="KIH70866.1"/>
    <property type="molecule type" value="Genomic_DNA"/>
</dbReference>
<name>A0A0C2HN03_9STAP</name>
<dbReference type="GO" id="GO:0043190">
    <property type="term" value="C:ATP-binding cassette (ABC) transporter complex"/>
    <property type="evidence" value="ECO:0007669"/>
    <property type="project" value="InterPro"/>
</dbReference>